<sequence>MTNFFSSTTIWLVIAVSAERLIGIKYMLRRNILANRINMKLIISIIIFVNALINCYHSFGYYCLVKSVCGESQIISKCFDVTEEEWPGKHKNIYSEERKNFIKFSSIFHILFVSIIPIVLLFKFNIDLIRFVRKETFYNNLKLSFKYRNKESKRLVFRKNRTQWIDGVENATAVPIITNLHQRHTSTNNNFESGKFTFIICMIVTCFSITNLPSAIMRCIHLFFKDQLSQSIKWEYANTVSNLLIITGKMLNCVLFCLNSKAFRKRCAIVFKNYFADLHLHHISYINHKTSANESSSKTTELTS</sequence>
<reference evidence="2" key="1">
    <citation type="submission" date="2016-11" db="UniProtKB">
        <authorList>
            <consortium name="WormBaseParasite"/>
        </authorList>
    </citation>
    <scope>IDENTIFICATION</scope>
    <source>
        <strain evidence="2">KR3021</strain>
    </source>
</reference>
<evidence type="ECO:0000313" key="1">
    <source>
        <dbReference type="Proteomes" id="UP000095286"/>
    </source>
</evidence>
<name>A0AC35TJF2_9BILA</name>
<evidence type="ECO:0000313" key="2">
    <source>
        <dbReference type="WBParaSite" id="RSKR_0000113300.1"/>
    </source>
</evidence>
<organism evidence="1 2">
    <name type="scientific">Rhabditophanes sp. KR3021</name>
    <dbReference type="NCBI Taxonomy" id="114890"/>
    <lineage>
        <taxon>Eukaryota</taxon>
        <taxon>Metazoa</taxon>
        <taxon>Ecdysozoa</taxon>
        <taxon>Nematoda</taxon>
        <taxon>Chromadorea</taxon>
        <taxon>Rhabditida</taxon>
        <taxon>Tylenchina</taxon>
        <taxon>Panagrolaimomorpha</taxon>
        <taxon>Strongyloidoidea</taxon>
        <taxon>Alloionematidae</taxon>
        <taxon>Rhabditophanes</taxon>
    </lineage>
</organism>
<dbReference type="WBParaSite" id="RSKR_0000113300.1">
    <property type="protein sequence ID" value="RSKR_0000113300.1"/>
    <property type="gene ID" value="RSKR_0000113300"/>
</dbReference>
<proteinExistence type="predicted"/>
<dbReference type="Proteomes" id="UP000095286">
    <property type="component" value="Unplaced"/>
</dbReference>
<protein>
    <submittedName>
        <fullName evidence="2">G_PROTEIN_RECEP_F1_2 domain-containing protein</fullName>
    </submittedName>
</protein>
<accession>A0AC35TJF2</accession>